<gene>
    <name evidence="2" type="ORF">FRACYDRAFT_150055</name>
</gene>
<dbReference type="AlphaFoldDB" id="A0A1E7FKJ4"/>
<dbReference type="InParanoid" id="A0A1E7FKJ4"/>
<feature type="domain" description="Helicase-associated" evidence="1">
    <location>
        <begin position="71"/>
        <end position="137"/>
    </location>
</feature>
<keyword evidence="3" id="KW-1185">Reference proteome</keyword>
<dbReference type="InterPro" id="IPR005114">
    <property type="entry name" value="Helicase_assoc"/>
</dbReference>
<feature type="non-terminal residue" evidence="2">
    <location>
        <position position="1"/>
    </location>
</feature>
<dbReference type="OrthoDB" id="38579at2759"/>
<dbReference type="Gene3D" id="6.10.140.530">
    <property type="match status" value="2"/>
</dbReference>
<dbReference type="PANTHER" id="PTHR33418:SF1">
    <property type="entry name" value="HELICASE-ASSOCIATED DOMAIN-CONTAINING PROTEIN"/>
    <property type="match status" value="1"/>
</dbReference>
<proteinExistence type="predicted"/>
<organism evidence="2 3">
    <name type="scientific">Fragilariopsis cylindrus CCMP1102</name>
    <dbReference type="NCBI Taxonomy" id="635003"/>
    <lineage>
        <taxon>Eukaryota</taxon>
        <taxon>Sar</taxon>
        <taxon>Stramenopiles</taxon>
        <taxon>Ochrophyta</taxon>
        <taxon>Bacillariophyta</taxon>
        <taxon>Bacillariophyceae</taxon>
        <taxon>Bacillariophycidae</taxon>
        <taxon>Bacillariales</taxon>
        <taxon>Bacillariaceae</taxon>
        <taxon>Fragilariopsis</taxon>
    </lineage>
</organism>
<feature type="domain" description="Helicase-associated" evidence="1">
    <location>
        <begin position="146"/>
        <end position="188"/>
    </location>
</feature>
<evidence type="ECO:0000313" key="2">
    <source>
        <dbReference type="EMBL" id="OEU18699.1"/>
    </source>
</evidence>
<accession>A0A1E7FKJ4</accession>
<name>A0A1E7FKJ4_9STRA</name>
<dbReference type="EMBL" id="KV784356">
    <property type="protein sequence ID" value="OEU18699.1"/>
    <property type="molecule type" value="Genomic_DNA"/>
</dbReference>
<dbReference type="KEGG" id="fcy:FRACYDRAFT_150055"/>
<dbReference type="Proteomes" id="UP000095751">
    <property type="component" value="Unassembled WGS sequence"/>
</dbReference>
<dbReference type="Pfam" id="PF03457">
    <property type="entry name" value="HA"/>
    <property type="match status" value="2"/>
</dbReference>
<protein>
    <recommendedName>
        <fullName evidence="1">Helicase-associated domain-containing protein</fullName>
    </recommendedName>
</protein>
<feature type="non-terminal residue" evidence="2">
    <location>
        <position position="192"/>
    </location>
</feature>
<reference evidence="2 3" key="1">
    <citation type="submission" date="2016-09" db="EMBL/GenBank/DDBJ databases">
        <title>Extensive genetic diversity and differential bi-allelic expression allows diatom success in the polar Southern Ocean.</title>
        <authorList>
            <consortium name="DOE Joint Genome Institute"/>
            <person name="Mock T."/>
            <person name="Otillar R.P."/>
            <person name="Strauss J."/>
            <person name="Dupont C."/>
            <person name="Frickenhaus S."/>
            <person name="Maumus F."/>
            <person name="Mcmullan M."/>
            <person name="Sanges R."/>
            <person name="Schmutz J."/>
            <person name="Toseland A."/>
            <person name="Valas R."/>
            <person name="Veluchamy A."/>
            <person name="Ward B.J."/>
            <person name="Allen A."/>
            <person name="Barry K."/>
            <person name="Falciatore A."/>
            <person name="Ferrante M."/>
            <person name="Fortunato A.E."/>
            <person name="Gloeckner G."/>
            <person name="Gruber A."/>
            <person name="Hipkin R."/>
            <person name="Janech M."/>
            <person name="Kroth P."/>
            <person name="Leese F."/>
            <person name="Lindquist E."/>
            <person name="Lyon B.R."/>
            <person name="Martin J."/>
            <person name="Mayer C."/>
            <person name="Parker M."/>
            <person name="Quesneville H."/>
            <person name="Raymond J."/>
            <person name="Uhlig C."/>
            <person name="Valentin K.U."/>
            <person name="Worden A.Z."/>
            <person name="Armbrust E.V."/>
            <person name="Bowler C."/>
            <person name="Green B."/>
            <person name="Moulton V."/>
            <person name="Van Oosterhout C."/>
            <person name="Grigoriev I."/>
        </authorList>
    </citation>
    <scope>NUCLEOTIDE SEQUENCE [LARGE SCALE GENOMIC DNA]</scope>
    <source>
        <strain evidence="2 3">CCMP1102</strain>
    </source>
</reference>
<sequence length="192" mass="23266">FYFKWLQLYRIKNGNVNVKSTEDEHRELYQFIVQLRKDYKIREKDPSESTLTEEQIVVLESIRFAFTTRGEEHWQKNYEKLKEYKTDHGHVLVPRQCEIPGLGDWVTSQRQQYQEYTKGKPTPLTKQRKELLDEIGFQFRIRNRPEWGAKYDELLLYKEKNGDTRVPQHHTPNKALGKWVAKQREQFKLHNK</sequence>
<evidence type="ECO:0000313" key="3">
    <source>
        <dbReference type="Proteomes" id="UP000095751"/>
    </source>
</evidence>
<evidence type="ECO:0000259" key="1">
    <source>
        <dbReference type="Pfam" id="PF03457"/>
    </source>
</evidence>
<dbReference type="PANTHER" id="PTHR33418">
    <property type="entry name" value="HELICASE-ASSOCIATED"/>
    <property type="match status" value="1"/>
</dbReference>